<accession>E6PEY5</accession>
<organism evidence="2">
    <name type="scientific">mine drainage metagenome</name>
    <dbReference type="NCBI Taxonomy" id="410659"/>
    <lineage>
        <taxon>unclassified sequences</taxon>
        <taxon>metagenomes</taxon>
        <taxon>ecological metagenomes</taxon>
    </lineage>
</organism>
<dbReference type="InterPro" id="IPR002925">
    <property type="entry name" value="Dienelactn_hydro"/>
</dbReference>
<dbReference type="EMBL" id="CABL01000005">
    <property type="protein sequence ID" value="CBH75021.1"/>
    <property type="molecule type" value="Genomic_DNA"/>
</dbReference>
<dbReference type="GO" id="GO:0016787">
    <property type="term" value="F:hydrolase activity"/>
    <property type="evidence" value="ECO:0007669"/>
    <property type="project" value="UniProtKB-KW"/>
</dbReference>
<proteinExistence type="predicted"/>
<comment type="caution">
    <text evidence="2">The sequence shown here is derived from an EMBL/GenBank/DDBJ whole genome shotgun (WGS) entry which is preliminary data.</text>
</comment>
<dbReference type="AlphaFoldDB" id="E6PEY5"/>
<sequence length="238" mass="26143">MDNLHGAFITYGERRAYVALPESPGPHRAVLLYMEAFGVNNYIATECDRLARSGFLAIAPDFFDGRTFEYNDFENIRPMLQGRSDADWLGYIRDAIGWLDARHDVLKAPLGALGFCMGGRLAFLSALAFPERIGAAVAFYGGGIAPDEPSLGRPPLIGRAEELRAPIMFHYGADDAGITPVEHGRIAQTLSAAKKKFSMHLYPDAGHGFASRDRDSYRGAVAEEAWGWSLEFLRSALP</sequence>
<dbReference type="Pfam" id="PF01738">
    <property type="entry name" value="DLH"/>
    <property type="match status" value="1"/>
</dbReference>
<protein>
    <submittedName>
        <fullName evidence="2">Dienelactone hydrolase-like protein</fullName>
    </submittedName>
</protein>
<name>E6PEY5_9ZZZZ</name>
<keyword evidence="2" id="KW-0378">Hydrolase</keyword>
<reference evidence="2" key="1">
    <citation type="submission" date="2009-10" db="EMBL/GenBank/DDBJ databases">
        <title>Diversity of trophic interactions inside an arsenic-rich microbial ecosystem.</title>
        <authorList>
            <person name="Bertin P.N."/>
            <person name="Heinrich-Salmeron A."/>
            <person name="Pelletier E."/>
            <person name="Goulhen-Chollet F."/>
            <person name="Arsene-Ploetze F."/>
            <person name="Gallien S."/>
            <person name="Calteau A."/>
            <person name="Vallenet D."/>
            <person name="Casiot C."/>
            <person name="Chane-Woon-Ming B."/>
            <person name="Giloteaux L."/>
            <person name="Barakat M."/>
            <person name="Bonnefoy V."/>
            <person name="Bruneel O."/>
            <person name="Chandler M."/>
            <person name="Cleiss J."/>
            <person name="Duran R."/>
            <person name="Elbaz-Poulichet F."/>
            <person name="Fonknechten N."/>
            <person name="Lauga B."/>
            <person name="Mornico D."/>
            <person name="Ortet P."/>
            <person name="Schaeffer C."/>
            <person name="Siguier P."/>
            <person name="Alexander Thil Smith A."/>
            <person name="Van Dorsselaer A."/>
            <person name="Weissenbach J."/>
            <person name="Medigue C."/>
            <person name="Le Paslier D."/>
        </authorList>
    </citation>
    <scope>NUCLEOTIDE SEQUENCE</scope>
</reference>
<dbReference type="PANTHER" id="PTHR46623:SF6">
    <property type="entry name" value="ALPHA_BETA-HYDROLASES SUPERFAMILY PROTEIN"/>
    <property type="match status" value="1"/>
</dbReference>
<dbReference type="Gene3D" id="3.40.50.1820">
    <property type="entry name" value="alpha/beta hydrolase"/>
    <property type="match status" value="1"/>
</dbReference>
<evidence type="ECO:0000313" key="2">
    <source>
        <dbReference type="EMBL" id="CBH75021.1"/>
    </source>
</evidence>
<feature type="domain" description="Dienelactone hydrolase" evidence="1">
    <location>
        <begin position="15"/>
        <end position="235"/>
    </location>
</feature>
<evidence type="ECO:0000259" key="1">
    <source>
        <dbReference type="Pfam" id="PF01738"/>
    </source>
</evidence>
<dbReference type="PANTHER" id="PTHR46623">
    <property type="entry name" value="CARBOXYMETHYLENEBUTENOLIDASE-RELATED"/>
    <property type="match status" value="1"/>
</dbReference>
<gene>
    <name evidence="2" type="ORF">CARN1_0196</name>
</gene>
<dbReference type="SUPFAM" id="SSF53474">
    <property type="entry name" value="alpha/beta-Hydrolases"/>
    <property type="match status" value="1"/>
</dbReference>
<dbReference type="InterPro" id="IPR051049">
    <property type="entry name" value="Dienelactone_hydrolase-like"/>
</dbReference>
<dbReference type="InterPro" id="IPR029058">
    <property type="entry name" value="AB_hydrolase_fold"/>
</dbReference>